<dbReference type="Gene3D" id="3.30.70.1060">
    <property type="entry name" value="Dimeric alpha+beta barrel"/>
    <property type="match status" value="1"/>
</dbReference>
<dbReference type="InterPro" id="IPR005545">
    <property type="entry name" value="YCII"/>
</dbReference>
<dbReference type="KEGG" id="vbh:CMV30_03670"/>
<keyword evidence="4" id="KW-1185">Reference proteome</keyword>
<dbReference type="InterPro" id="IPR011008">
    <property type="entry name" value="Dimeric_a/b-barrel"/>
</dbReference>
<dbReference type="Pfam" id="PF03795">
    <property type="entry name" value="YCII"/>
    <property type="match status" value="1"/>
</dbReference>
<accession>A0A290QA62</accession>
<gene>
    <name evidence="3" type="ORF">CMV30_03670</name>
</gene>
<name>A0A290QA62_9BACT</name>
<protein>
    <recommendedName>
        <fullName evidence="2">YCII-related domain-containing protein</fullName>
    </recommendedName>
</protein>
<dbReference type="RefSeq" id="WP_096054758.1">
    <property type="nucleotide sequence ID" value="NZ_CP023344.1"/>
</dbReference>
<dbReference type="EMBL" id="CP023344">
    <property type="protein sequence ID" value="ATC63126.1"/>
    <property type="molecule type" value="Genomic_DNA"/>
</dbReference>
<comment type="similarity">
    <text evidence="1">Belongs to the YciI family.</text>
</comment>
<dbReference type="SUPFAM" id="SSF54909">
    <property type="entry name" value="Dimeric alpha+beta barrel"/>
    <property type="match status" value="1"/>
</dbReference>
<feature type="domain" description="YCII-related" evidence="2">
    <location>
        <begin position="21"/>
        <end position="125"/>
    </location>
</feature>
<proteinExistence type="inferred from homology"/>
<dbReference type="AlphaFoldDB" id="A0A290QA62"/>
<dbReference type="PANTHER" id="PTHR35174">
    <property type="entry name" value="BLL7171 PROTEIN-RELATED"/>
    <property type="match status" value="1"/>
</dbReference>
<sequence length="153" mass="16395">MNTTLAASAIPAGKSPFMLIFKDASTEAYRGLSPEQRQLLFKEWYAWYDRLAAQGKLIHGHPLEEGGRVVANRNGRVVDGPFVEGKEVVGGYFFLAVDNEAEAVEIAKQCPTLSHAIGLTVEVRPVAGLCPVLSATPAGEERAKLQASVAAKS</sequence>
<organism evidence="3 4">
    <name type="scientific">Nibricoccus aquaticus</name>
    <dbReference type="NCBI Taxonomy" id="2576891"/>
    <lineage>
        <taxon>Bacteria</taxon>
        <taxon>Pseudomonadati</taxon>
        <taxon>Verrucomicrobiota</taxon>
        <taxon>Opitutia</taxon>
        <taxon>Opitutales</taxon>
        <taxon>Opitutaceae</taxon>
        <taxon>Nibricoccus</taxon>
    </lineage>
</organism>
<dbReference type="OrthoDB" id="9807535at2"/>
<evidence type="ECO:0000313" key="3">
    <source>
        <dbReference type="EMBL" id="ATC63126.1"/>
    </source>
</evidence>
<evidence type="ECO:0000256" key="1">
    <source>
        <dbReference type="ARBA" id="ARBA00007689"/>
    </source>
</evidence>
<evidence type="ECO:0000313" key="4">
    <source>
        <dbReference type="Proteomes" id="UP000217265"/>
    </source>
</evidence>
<reference evidence="3 4" key="1">
    <citation type="submission" date="2017-09" db="EMBL/GenBank/DDBJ databases">
        <title>Complete genome sequence of Verrucomicrobial strain HZ-65, isolated from freshwater.</title>
        <authorList>
            <person name="Choi A."/>
        </authorList>
    </citation>
    <scope>NUCLEOTIDE SEQUENCE [LARGE SCALE GENOMIC DNA]</scope>
    <source>
        <strain evidence="3 4">HZ-65</strain>
    </source>
</reference>
<dbReference type="Proteomes" id="UP000217265">
    <property type="component" value="Chromosome"/>
</dbReference>
<evidence type="ECO:0000259" key="2">
    <source>
        <dbReference type="Pfam" id="PF03795"/>
    </source>
</evidence>